<evidence type="ECO:0000256" key="2">
    <source>
        <dbReference type="ARBA" id="ARBA00007246"/>
    </source>
</evidence>
<protein>
    <recommendedName>
        <fullName evidence="10">Type II secretion system protein K</fullName>
    </recommendedName>
</protein>
<keyword evidence="6" id="KW-0812">Transmembrane</keyword>
<dbReference type="Proteomes" id="UP000074310">
    <property type="component" value="Unassembled WGS sequence"/>
</dbReference>
<dbReference type="InterPro" id="IPR049031">
    <property type="entry name" value="T2SSK_SAM-like_1st"/>
</dbReference>
<keyword evidence="5 10" id="KW-0997">Cell inner membrane</keyword>
<dbReference type="PANTHER" id="PTHR38831">
    <property type="entry name" value="TYPE II SECRETION SYSTEM PROTEIN K"/>
    <property type="match status" value="1"/>
</dbReference>
<dbReference type="SUPFAM" id="SSF158544">
    <property type="entry name" value="GspK insert domain-like"/>
    <property type="match status" value="2"/>
</dbReference>
<dbReference type="NCBIfam" id="NF037980">
    <property type="entry name" value="T2SS_GspK"/>
    <property type="match status" value="1"/>
</dbReference>
<accession>A0A147I520</accession>
<sequence>MRRDKGERGAALLTVLLLVAVIAVMAATALERLRLSTRLAANAVALDAARGYAYAAETLATRRVTSLLEQARDRVALTGGWSGRPFGLPIPGGTATARVTDGGNCFNLNGLVSPAFEGTYSVNGQAITRFQRLMRLLRVPDGDAVAVATADWLDSNDEPLPGGAENPAYRGYRTAGTLMADVSEFRAVKGVTPDIYRAMRPWLCTLPIAQQSVLNVNTLLPEQAPLLAMLLPDTLGIAQAQALLLRRPPNGYASVDQFWAQLASSGGSVDLGAQQQTATTSKWFALRIDVANGGAELHEEGLIDARTLPVRLVTRQWGDVP</sequence>
<dbReference type="GO" id="GO:0005886">
    <property type="term" value="C:plasma membrane"/>
    <property type="evidence" value="ECO:0007669"/>
    <property type="project" value="UniProtKB-SubCell"/>
</dbReference>
<keyword evidence="7" id="KW-0653">Protein transport</keyword>
<comment type="similarity">
    <text evidence="2 10">Belongs to the GSP K family.</text>
</comment>
<evidence type="ECO:0000313" key="13">
    <source>
        <dbReference type="EMBL" id="KTT73628.1"/>
    </source>
</evidence>
<evidence type="ECO:0000256" key="4">
    <source>
        <dbReference type="ARBA" id="ARBA00022475"/>
    </source>
</evidence>
<evidence type="ECO:0000256" key="10">
    <source>
        <dbReference type="PIRNR" id="PIRNR002786"/>
    </source>
</evidence>
<keyword evidence="9 10" id="KW-0472">Membrane</keyword>
<dbReference type="SUPFAM" id="SSF54523">
    <property type="entry name" value="Pili subunits"/>
    <property type="match status" value="1"/>
</dbReference>
<evidence type="ECO:0000256" key="7">
    <source>
        <dbReference type="ARBA" id="ARBA00022927"/>
    </source>
</evidence>
<dbReference type="EMBL" id="LDTB01000018">
    <property type="protein sequence ID" value="KTT73628.1"/>
    <property type="molecule type" value="Genomic_DNA"/>
</dbReference>
<dbReference type="GO" id="GO:0009306">
    <property type="term" value="P:protein secretion"/>
    <property type="evidence" value="ECO:0007669"/>
    <property type="project" value="InterPro"/>
</dbReference>
<evidence type="ECO:0000259" key="11">
    <source>
        <dbReference type="Pfam" id="PF03934"/>
    </source>
</evidence>
<dbReference type="Pfam" id="PF21687">
    <property type="entry name" value="T2SSK_1st"/>
    <property type="match status" value="1"/>
</dbReference>
<dbReference type="InterPro" id="IPR049179">
    <property type="entry name" value="T2SSK_SAM-like_2nd"/>
</dbReference>
<evidence type="ECO:0000256" key="9">
    <source>
        <dbReference type="ARBA" id="ARBA00023136"/>
    </source>
</evidence>
<keyword evidence="3 10" id="KW-0813">Transport</keyword>
<dbReference type="InterPro" id="IPR005628">
    <property type="entry name" value="GspK"/>
</dbReference>
<proteinExistence type="inferred from homology"/>
<dbReference type="AlphaFoldDB" id="A0A147I520"/>
<dbReference type="Gene3D" id="3.30.1300.30">
    <property type="entry name" value="GSPII I/J protein-like"/>
    <property type="match status" value="1"/>
</dbReference>
<evidence type="ECO:0000256" key="6">
    <source>
        <dbReference type="ARBA" id="ARBA00022692"/>
    </source>
</evidence>
<dbReference type="RefSeq" id="WP_058755311.1">
    <property type="nucleotide sequence ID" value="NZ_LDTB01000018.1"/>
</dbReference>
<evidence type="ECO:0000313" key="14">
    <source>
        <dbReference type="Proteomes" id="UP000074310"/>
    </source>
</evidence>
<keyword evidence="14" id="KW-1185">Reference proteome</keyword>
<dbReference type="Pfam" id="PF03934">
    <property type="entry name" value="T2SSK"/>
    <property type="match status" value="1"/>
</dbReference>
<gene>
    <name evidence="13" type="ORF">NS334_07310</name>
</gene>
<dbReference type="InterPro" id="IPR038072">
    <property type="entry name" value="GspK_central_sf"/>
</dbReference>
<dbReference type="InterPro" id="IPR045584">
    <property type="entry name" value="Pilin-like"/>
</dbReference>
<organism evidence="13 14">
    <name type="scientific">Sphingomonas endophytica</name>
    <dbReference type="NCBI Taxonomy" id="869719"/>
    <lineage>
        <taxon>Bacteria</taxon>
        <taxon>Pseudomonadati</taxon>
        <taxon>Pseudomonadota</taxon>
        <taxon>Alphaproteobacteria</taxon>
        <taxon>Sphingomonadales</taxon>
        <taxon>Sphingomonadaceae</taxon>
        <taxon>Sphingomonas</taxon>
    </lineage>
</organism>
<feature type="domain" description="T2SS protein K second SAM-like" evidence="11">
    <location>
        <begin position="214"/>
        <end position="275"/>
    </location>
</feature>
<comment type="caution">
    <text evidence="13">The sequence shown here is derived from an EMBL/GenBank/DDBJ whole genome shotgun (WGS) entry which is preliminary data.</text>
</comment>
<dbReference type="PIRSF" id="PIRSF002786">
    <property type="entry name" value="XcpX"/>
    <property type="match status" value="1"/>
</dbReference>
<dbReference type="Gene3D" id="1.10.40.60">
    <property type="entry name" value="EpsJ-like"/>
    <property type="match status" value="2"/>
</dbReference>
<keyword evidence="8" id="KW-1133">Transmembrane helix</keyword>
<evidence type="ECO:0000256" key="3">
    <source>
        <dbReference type="ARBA" id="ARBA00022448"/>
    </source>
</evidence>
<evidence type="ECO:0000256" key="8">
    <source>
        <dbReference type="ARBA" id="ARBA00022989"/>
    </source>
</evidence>
<feature type="domain" description="T2SS protein K first SAM-like" evidence="12">
    <location>
        <begin position="104"/>
        <end position="207"/>
    </location>
</feature>
<evidence type="ECO:0000256" key="1">
    <source>
        <dbReference type="ARBA" id="ARBA00004533"/>
    </source>
</evidence>
<reference evidence="13 14" key="1">
    <citation type="journal article" date="2016" name="Front. Microbiol.">
        <title>Genomic Resource of Rice Seed Associated Bacteria.</title>
        <authorList>
            <person name="Midha S."/>
            <person name="Bansal K."/>
            <person name="Sharma S."/>
            <person name="Kumar N."/>
            <person name="Patil P.P."/>
            <person name="Chaudhry V."/>
            <person name="Patil P.B."/>
        </authorList>
    </citation>
    <scope>NUCLEOTIDE SEQUENCE [LARGE SCALE GENOMIC DNA]</scope>
    <source>
        <strain evidence="13 14">NS334</strain>
    </source>
</reference>
<dbReference type="PANTHER" id="PTHR38831:SF1">
    <property type="entry name" value="TYPE II SECRETION SYSTEM PROTEIN K-RELATED"/>
    <property type="match status" value="1"/>
</dbReference>
<name>A0A147I520_9SPHN</name>
<dbReference type="OrthoDB" id="9788973at2"/>
<comment type="subcellular location">
    <subcellularLocation>
        <location evidence="1 10">Cell inner membrane</location>
    </subcellularLocation>
</comment>
<dbReference type="PATRIC" id="fig|869719.3.peg.1000"/>
<evidence type="ECO:0000259" key="12">
    <source>
        <dbReference type="Pfam" id="PF21687"/>
    </source>
</evidence>
<keyword evidence="4 10" id="KW-1003">Cell membrane</keyword>
<evidence type="ECO:0000256" key="5">
    <source>
        <dbReference type="ARBA" id="ARBA00022519"/>
    </source>
</evidence>